<dbReference type="InterPro" id="IPR014818">
    <property type="entry name" value="Phage/plasmid_primase_P4_C"/>
</dbReference>
<dbReference type="PROSITE" id="PS51206">
    <property type="entry name" value="SF3_HELICASE_1"/>
    <property type="match status" value="1"/>
</dbReference>
<sequence>MNIQKAPYFSHQSKAPFDETIILAGTLAWDKGYHETIINWLSLKNDKKFVILGDEQLEKLPNLQIVRKEKRSARIIQLGELSGTHIALICQSIAMLSRVSTLLLFDNALSLKENLTNYLERIRNNQAVTFAELDRTIQLNESDVSKHFLEYCEESYAYNKETKQFYYYEKDIWKPIDDYLLTANLIKFLKSINAKYTKKQLDNYVALLRYDVPLMQNPKPELMGFLDAVIDRSTGEVSEHSPTHWLLSIIPFHYKNTQKHTPNFDKWLNFVSNNSEKKKNVLLALLYMVLSNRYDWQLFMEITGNGATGKSILTNICMEIIGLDNVISLNLNNLDNPKERYPIKDKLLIICPDQPSYKMIGSGLKAITGGDLIRVEPKYKDPISITCKAVVIIVNNEPTKFIDRSGGIERRRIIIHLSRVVPDNERDLQLYQKIKTEIPSIIQQLLSKFSDNPLIAREILLDHKKSSESLKINQFSDPIVEFCSHFKTTADTNGLFVGNANSKNWKDTLYSAYLAFLKANNLSYKITLPLFAKAMEQGLRQNKCTFDYTRTKRKQGFQTNVHFKDIEEFSVLFIK</sequence>
<dbReference type="AlphaFoldDB" id="A0A420XHZ2"/>
<name>A0A420XHZ2_9PAST</name>
<keyword evidence="1" id="KW-0547">Nucleotide-binding</keyword>
<dbReference type="NCBIfam" id="TIGR01613">
    <property type="entry name" value="primase_Cterm"/>
    <property type="match status" value="1"/>
</dbReference>
<dbReference type="Pfam" id="PF08706">
    <property type="entry name" value="D5_N"/>
    <property type="match status" value="1"/>
</dbReference>
<reference evidence="6 7" key="1">
    <citation type="submission" date="2018-10" db="EMBL/GenBank/DDBJ databases">
        <title>Genomic Encyclopedia of Type Strains, Phase IV (KMG-IV): sequencing the most valuable type-strain genomes for metagenomic binning, comparative biology and taxonomic classification.</title>
        <authorList>
            <person name="Goeker M."/>
        </authorList>
    </citation>
    <scope>NUCLEOTIDE SEQUENCE [LARGE SCALE GENOMIC DNA]</scope>
    <source>
        <strain evidence="6 7">DSM 23800</strain>
    </source>
</reference>
<dbReference type="InterPro" id="IPR027417">
    <property type="entry name" value="P-loop_NTPase"/>
</dbReference>
<dbReference type="SUPFAM" id="SSF52540">
    <property type="entry name" value="P-loop containing nucleoside triphosphate hydrolases"/>
    <property type="match status" value="1"/>
</dbReference>
<dbReference type="GO" id="GO:0004386">
    <property type="term" value="F:helicase activity"/>
    <property type="evidence" value="ECO:0007669"/>
    <property type="project" value="UniProtKB-KW"/>
</dbReference>
<protein>
    <submittedName>
        <fullName evidence="6">Putative DNA primase/helicase</fullName>
    </submittedName>
</protein>
<dbReference type="InterPro" id="IPR036388">
    <property type="entry name" value="WH-like_DNA-bd_sf"/>
</dbReference>
<keyword evidence="7" id="KW-1185">Reference proteome</keyword>
<evidence type="ECO:0000256" key="1">
    <source>
        <dbReference type="ARBA" id="ARBA00022741"/>
    </source>
</evidence>
<dbReference type="Gene3D" id="3.40.50.300">
    <property type="entry name" value="P-loop containing nucleotide triphosphate hydrolases"/>
    <property type="match status" value="1"/>
</dbReference>
<keyword evidence="3 6" id="KW-0347">Helicase</keyword>
<organism evidence="6 7">
    <name type="scientific">Otariodibacter oris</name>
    <dbReference type="NCBI Taxonomy" id="1032623"/>
    <lineage>
        <taxon>Bacteria</taxon>
        <taxon>Pseudomonadati</taxon>
        <taxon>Pseudomonadota</taxon>
        <taxon>Gammaproteobacteria</taxon>
        <taxon>Pasteurellales</taxon>
        <taxon>Pasteurellaceae</taxon>
        <taxon>Otariodibacter</taxon>
    </lineage>
</organism>
<dbReference type="InterPro" id="IPR051620">
    <property type="entry name" value="ORF904-like_C"/>
</dbReference>
<dbReference type="Pfam" id="PF19263">
    <property type="entry name" value="DUF5906"/>
    <property type="match status" value="1"/>
</dbReference>
<dbReference type="InterPro" id="IPR036390">
    <property type="entry name" value="WH_DNA-bd_sf"/>
</dbReference>
<accession>A0A420XHZ2</accession>
<keyword evidence="4" id="KW-0067">ATP-binding</keyword>
<dbReference type="Gene3D" id="1.10.10.10">
    <property type="entry name" value="Winged helix-like DNA-binding domain superfamily/Winged helix DNA-binding domain"/>
    <property type="match status" value="1"/>
</dbReference>
<keyword evidence="2" id="KW-0378">Hydrolase</keyword>
<dbReference type="GO" id="GO:0016787">
    <property type="term" value="F:hydrolase activity"/>
    <property type="evidence" value="ECO:0007669"/>
    <property type="project" value="UniProtKB-KW"/>
</dbReference>
<evidence type="ECO:0000256" key="3">
    <source>
        <dbReference type="ARBA" id="ARBA00022806"/>
    </source>
</evidence>
<evidence type="ECO:0000256" key="2">
    <source>
        <dbReference type="ARBA" id="ARBA00022801"/>
    </source>
</evidence>
<dbReference type="PANTHER" id="PTHR35372">
    <property type="entry name" value="ATP BINDING PROTEIN-RELATED"/>
    <property type="match status" value="1"/>
</dbReference>
<dbReference type="InterPro" id="IPR014015">
    <property type="entry name" value="Helicase_SF3_DNA-vir"/>
</dbReference>
<dbReference type="SUPFAM" id="SSF46785">
    <property type="entry name" value="Winged helix' DNA-binding domain"/>
    <property type="match status" value="1"/>
</dbReference>
<feature type="domain" description="SF3 helicase" evidence="5">
    <location>
        <begin position="277"/>
        <end position="430"/>
    </location>
</feature>
<comment type="caution">
    <text evidence="6">The sequence shown here is derived from an EMBL/GenBank/DDBJ whole genome shotgun (WGS) entry which is preliminary data.</text>
</comment>
<dbReference type="SMART" id="SM00885">
    <property type="entry name" value="D5_N"/>
    <property type="match status" value="1"/>
</dbReference>
<dbReference type="RefSeq" id="WP_170143747.1">
    <property type="nucleotide sequence ID" value="NZ_CP016604.1"/>
</dbReference>
<dbReference type="Proteomes" id="UP000280099">
    <property type="component" value="Unassembled WGS sequence"/>
</dbReference>
<dbReference type="InterPro" id="IPR006500">
    <property type="entry name" value="Helicase_put_C_phage/plasmid"/>
</dbReference>
<gene>
    <name evidence="6" type="ORF">DES31_0263</name>
</gene>
<dbReference type="EMBL" id="RBJC01000004">
    <property type="protein sequence ID" value="RKR76952.1"/>
    <property type="molecule type" value="Genomic_DNA"/>
</dbReference>
<proteinExistence type="predicted"/>
<evidence type="ECO:0000313" key="6">
    <source>
        <dbReference type="EMBL" id="RKR76952.1"/>
    </source>
</evidence>
<evidence type="ECO:0000259" key="5">
    <source>
        <dbReference type="PROSITE" id="PS51206"/>
    </source>
</evidence>
<dbReference type="Pfam" id="PF03288">
    <property type="entry name" value="Pox_D5"/>
    <property type="match status" value="1"/>
</dbReference>
<dbReference type="InterPro" id="IPR045455">
    <property type="entry name" value="NrS-1_pol-like_helicase"/>
</dbReference>
<evidence type="ECO:0000313" key="7">
    <source>
        <dbReference type="Proteomes" id="UP000280099"/>
    </source>
</evidence>
<evidence type="ECO:0000256" key="4">
    <source>
        <dbReference type="ARBA" id="ARBA00022840"/>
    </source>
</evidence>
<dbReference type="GO" id="GO:0005524">
    <property type="term" value="F:ATP binding"/>
    <property type="evidence" value="ECO:0007669"/>
    <property type="project" value="UniProtKB-KW"/>
</dbReference>
<dbReference type="InterPro" id="IPR004968">
    <property type="entry name" value="DNA_primase/NTPase_C"/>
</dbReference>
<dbReference type="PANTHER" id="PTHR35372:SF2">
    <property type="entry name" value="SF3 HELICASE DOMAIN-CONTAINING PROTEIN"/>
    <property type="match status" value="1"/>
</dbReference>